<comment type="caution">
    <text evidence="1">The sequence shown here is derived from an EMBL/GenBank/DDBJ whole genome shotgun (WGS) entry which is preliminary data.</text>
</comment>
<evidence type="ECO:0000313" key="2">
    <source>
        <dbReference type="Proteomes" id="UP000663842"/>
    </source>
</evidence>
<protein>
    <submittedName>
        <fullName evidence="1">Uncharacterized protein</fullName>
    </submittedName>
</protein>
<organism evidence="1 2">
    <name type="scientific">Rotaria magnacalcarata</name>
    <dbReference type="NCBI Taxonomy" id="392030"/>
    <lineage>
        <taxon>Eukaryota</taxon>
        <taxon>Metazoa</taxon>
        <taxon>Spiralia</taxon>
        <taxon>Gnathifera</taxon>
        <taxon>Rotifera</taxon>
        <taxon>Eurotatoria</taxon>
        <taxon>Bdelloidea</taxon>
        <taxon>Philodinida</taxon>
        <taxon>Philodinidae</taxon>
        <taxon>Rotaria</taxon>
    </lineage>
</organism>
<dbReference type="EMBL" id="CAJOBF010001155">
    <property type="protein sequence ID" value="CAF3919404.1"/>
    <property type="molecule type" value="Genomic_DNA"/>
</dbReference>
<evidence type="ECO:0000313" key="1">
    <source>
        <dbReference type="EMBL" id="CAF3919404.1"/>
    </source>
</evidence>
<gene>
    <name evidence="1" type="ORF">UXM345_LOCUS11538</name>
</gene>
<sequence length="151" mass="17511">MVWMSKEIQGLDIETNSWLVLIQVWISKQIRDMQKTNSWLVLFNQLIVFFNLGLDIEKNSRFGYRKKFVICEKQIHGLISKEIDDDISWKDISPIAKDLLIAPGKIILTVDKYMTKIELDNNKPCIVCVNDKEGDIILSSDTDNYWTTNGV</sequence>
<dbReference type="AlphaFoldDB" id="A0A819ING7"/>
<proteinExistence type="predicted"/>
<accession>A0A819ING7</accession>
<dbReference type="Proteomes" id="UP000663842">
    <property type="component" value="Unassembled WGS sequence"/>
</dbReference>
<name>A0A819ING7_9BILA</name>
<reference evidence="1" key="1">
    <citation type="submission" date="2021-02" db="EMBL/GenBank/DDBJ databases">
        <authorList>
            <person name="Nowell W R."/>
        </authorList>
    </citation>
    <scope>NUCLEOTIDE SEQUENCE</scope>
</reference>